<comment type="similarity">
    <text evidence="2 11 13">Belongs to the FKBP-type PPIase family. Tig subfamily.</text>
</comment>
<keyword evidence="6 11" id="KW-0697">Rotamase</keyword>
<accession>A0ABP1XY12</accession>
<dbReference type="InterPro" id="IPR005215">
    <property type="entry name" value="Trig_fac"/>
</dbReference>
<dbReference type="SUPFAM" id="SSF109998">
    <property type="entry name" value="Triger factor/SurA peptide-binding domain-like"/>
    <property type="match status" value="1"/>
</dbReference>
<dbReference type="InterPro" id="IPR008880">
    <property type="entry name" value="Trigger_fac_C"/>
</dbReference>
<dbReference type="InterPro" id="IPR046357">
    <property type="entry name" value="PPIase_dom_sf"/>
</dbReference>
<evidence type="ECO:0000256" key="8">
    <source>
        <dbReference type="ARBA" id="ARBA00023235"/>
    </source>
</evidence>
<dbReference type="InterPro" id="IPR008881">
    <property type="entry name" value="Trigger_fac_ribosome-bd_bac"/>
</dbReference>
<evidence type="ECO:0000256" key="12">
    <source>
        <dbReference type="PROSITE-ProRule" id="PRU00277"/>
    </source>
</evidence>
<dbReference type="InterPro" id="IPR037041">
    <property type="entry name" value="Trigger_fac_C_sf"/>
</dbReference>
<keyword evidence="11" id="KW-0963">Cytoplasm</keyword>
<dbReference type="PANTHER" id="PTHR30560">
    <property type="entry name" value="TRIGGER FACTOR CHAPERONE AND PEPTIDYL-PROLYL CIS/TRANS ISOMERASE"/>
    <property type="match status" value="1"/>
</dbReference>
<dbReference type="NCBIfam" id="TIGR00115">
    <property type="entry name" value="tig"/>
    <property type="match status" value="1"/>
</dbReference>
<dbReference type="Pfam" id="PF05698">
    <property type="entry name" value="Trigger_C"/>
    <property type="match status" value="1"/>
</dbReference>
<gene>
    <name evidence="11 15" type="primary">tig</name>
    <name evidence="15" type="ORF">ERS137959_00584</name>
</gene>
<dbReference type="Gene3D" id="3.10.50.40">
    <property type="match status" value="1"/>
</dbReference>
<evidence type="ECO:0000256" key="3">
    <source>
        <dbReference type="ARBA" id="ARBA00013194"/>
    </source>
</evidence>
<dbReference type="InterPro" id="IPR001179">
    <property type="entry name" value="PPIase_FKBP_dom"/>
</dbReference>
<comment type="function">
    <text evidence="11">Involved in protein export. Acts as a chaperone by maintaining the newly synthesized protein in an open conformation. Functions as a peptidyl-prolyl cis-trans isomerase.</text>
</comment>
<evidence type="ECO:0000256" key="9">
    <source>
        <dbReference type="ARBA" id="ARBA00023306"/>
    </source>
</evidence>
<evidence type="ECO:0000313" key="16">
    <source>
        <dbReference type="Proteomes" id="UP000041601"/>
    </source>
</evidence>
<dbReference type="Gene3D" id="1.10.3120.10">
    <property type="entry name" value="Trigger factor, C-terminal domain"/>
    <property type="match status" value="1"/>
</dbReference>
<dbReference type="RefSeq" id="WP_049525712.1">
    <property type="nucleotide sequence ID" value="NZ_CGGL01000006.1"/>
</dbReference>
<evidence type="ECO:0000256" key="13">
    <source>
        <dbReference type="RuleBase" id="RU003914"/>
    </source>
</evidence>
<evidence type="ECO:0000256" key="1">
    <source>
        <dbReference type="ARBA" id="ARBA00000971"/>
    </source>
</evidence>
<keyword evidence="8 11" id="KW-0413">Isomerase</keyword>
<evidence type="ECO:0000313" key="15">
    <source>
        <dbReference type="EMBL" id="CND20740.1"/>
    </source>
</evidence>
<dbReference type="Gene3D" id="3.30.70.1050">
    <property type="entry name" value="Trigger factor ribosome-binding domain"/>
    <property type="match status" value="1"/>
</dbReference>
<keyword evidence="5 11" id="KW-0132">Cell division</keyword>
<feature type="domain" description="PPIase FKBP-type" evidence="14">
    <location>
        <begin position="161"/>
        <end position="246"/>
    </location>
</feature>
<dbReference type="Pfam" id="PF05697">
    <property type="entry name" value="Trigger_N"/>
    <property type="match status" value="1"/>
</dbReference>
<evidence type="ECO:0000256" key="11">
    <source>
        <dbReference type="HAMAP-Rule" id="MF_00303"/>
    </source>
</evidence>
<evidence type="ECO:0000256" key="4">
    <source>
        <dbReference type="ARBA" id="ARBA00016902"/>
    </source>
</evidence>
<dbReference type="InterPro" id="IPR036611">
    <property type="entry name" value="Trigger_fac_ribosome-bd_sf"/>
</dbReference>
<organism evidence="15 16">
    <name type="scientific">Yersinia enterocolitica</name>
    <dbReference type="NCBI Taxonomy" id="630"/>
    <lineage>
        <taxon>Bacteria</taxon>
        <taxon>Pseudomonadati</taxon>
        <taxon>Pseudomonadota</taxon>
        <taxon>Gammaproteobacteria</taxon>
        <taxon>Enterobacterales</taxon>
        <taxon>Yersiniaceae</taxon>
        <taxon>Yersinia</taxon>
    </lineage>
</organism>
<dbReference type="Proteomes" id="UP000041601">
    <property type="component" value="Unassembled WGS sequence"/>
</dbReference>
<keyword evidence="16" id="KW-1185">Reference proteome</keyword>
<dbReference type="Pfam" id="PF00254">
    <property type="entry name" value="FKBP_C"/>
    <property type="match status" value="1"/>
</dbReference>
<evidence type="ECO:0000256" key="7">
    <source>
        <dbReference type="ARBA" id="ARBA00023186"/>
    </source>
</evidence>
<dbReference type="SUPFAM" id="SSF54534">
    <property type="entry name" value="FKBP-like"/>
    <property type="match status" value="1"/>
</dbReference>
<sequence>MQVSVETTQGLGRRVTITVAADSIEKAVKSELVKAAKNVRIDGFRKGHVPMNIVEQRYGASVRQDVLGDLMQRNFVDAIIKEKINPAGAPNYVPGQYKEGEDFTYSVEFEVYPEVELKDLESIEVEKPVVEVNDADVDTMLETLRKQQATWKETDAAATAEDRATLDFTGSIDGEVFEGGKATDFVLAMGQGRMIPGFEEGVIGHKAGEEFTIDVNFPEDYHAENLKGKSAKFDIVLKKVEVRELPELTEEFIKRFGVADGSVAGLRAEVRKNMERELKGAVRNRVKTQAIDGLVSANEIDVPAALVEGEIDVLRRQAARRFGGNEKQAAELPRELFEEQAKRRVVVGLLLGEVISQHELKADEDRVKALIEEMASAYEDPQEVIEFYSKNKELMNNMRNVALEEQAVETLLSKAKVTEKPTTFSELMNQTTTA</sequence>
<dbReference type="PIRSF" id="PIRSF003095">
    <property type="entry name" value="Trigger_factor"/>
    <property type="match status" value="1"/>
</dbReference>
<evidence type="ECO:0000256" key="5">
    <source>
        <dbReference type="ARBA" id="ARBA00022618"/>
    </source>
</evidence>
<comment type="catalytic activity">
    <reaction evidence="1 11 12">
        <text>[protein]-peptidylproline (omega=180) = [protein]-peptidylproline (omega=0)</text>
        <dbReference type="Rhea" id="RHEA:16237"/>
        <dbReference type="Rhea" id="RHEA-COMP:10747"/>
        <dbReference type="Rhea" id="RHEA-COMP:10748"/>
        <dbReference type="ChEBI" id="CHEBI:83833"/>
        <dbReference type="ChEBI" id="CHEBI:83834"/>
        <dbReference type="EC" id="5.2.1.8"/>
    </reaction>
</comment>
<dbReference type="GO" id="GO:0003755">
    <property type="term" value="F:peptidyl-prolyl cis-trans isomerase activity"/>
    <property type="evidence" value="ECO:0007669"/>
    <property type="project" value="UniProtKB-EC"/>
</dbReference>
<evidence type="ECO:0000259" key="14">
    <source>
        <dbReference type="PROSITE" id="PS50059"/>
    </source>
</evidence>
<name>A0ABP1XY12_YEREN</name>
<dbReference type="EC" id="5.2.1.8" evidence="3 11"/>
<comment type="subcellular location">
    <subcellularLocation>
        <location evidence="11">Cytoplasm</location>
    </subcellularLocation>
    <text evidence="11">About half TF is bound to the ribosome near the polypeptide exit tunnel while the other half is free in the cytoplasm.</text>
</comment>
<dbReference type="PANTHER" id="PTHR30560:SF3">
    <property type="entry name" value="TRIGGER FACTOR-LIKE PROTEIN TIG, CHLOROPLASTIC"/>
    <property type="match status" value="1"/>
</dbReference>
<reference evidence="15 16" key="1">
    <citation type="submission" date="2015-03" db="EMBL/GenBank/DDBJ databases">
        <authorList>
            <consortium name="Pathogen Informatics"/>
            <person name="Murphy D."/>
        </authorList>
    </citation>
    <scope>NUCLEOTIDE SEQUENCE [LARGE SCALE GENOMIC DNA]</scope>
    <source>
        <strain evidence="15 16">IP05342</strain>
    </source>
</reference>
<dbReference type="EMBL" id="CPXJ01000006">
    <property type="protein sequence ID" value="CND20740.1"/>
    <property type="molecule type" value="Genomic_DNA"/>
</dbReference>
<dbReference type="PROSITE" id="PS50059">
    <property type="entry name" value="FKBP_PPIASE"/>
    <property type="match status" value="1"/>
</dbReference>
<comment type="domain">
    <text evidence="11">Consists of 3 domains; the N-terminus binds the ribosome, the middle domain has PPIase activity, while the C-terminus has intrinsic chaperone activity on its own.</text>
</comment>
<dbReference type="SUPFAM" id="SSF102735">
    <property type="entry name" value="Trigger factor ribosome-binding domain"/>
    <property type="match status" value="1"/>
</dbReference>
<evidence type="ECO:0000256" key="2">
    <source>
        <dbReference type="ARBA" id="ARBA00005464"/>
    </source>
</evidence>
<keyword evidence="9 11" id="KW-0131">Cell cycle</keyword>
<evidence type="ECO:0000256" key="6">
    <source>
        <dbReference type="ARBA" id="ARBA00023110"/>
    </source>
</evidence>
<protein>
    <recommendedName>
        <fullName evidence="4 11">Trigger factor</fullName>
        <shortName evidence="11">TF</shortName>
        <ecNumber evidence="3 11">5.2.1.8</ecNumber>
    </recommendedName>
    <alternativeName>
        <fullName evidence="10 11">PPIase</fullName>
    </alternativeName>
</protein>
<comment type="caution">
    <text evidence="15">The sequence shown here is derived from an EMBL/GenBank/DDBJ whole genome shotgun (WGS) entry which is preliminary data.</text>
</comment>
<keyword evidence="7 11" id="KW-0143">Chaperone</keyword>
<evidence type="ECO:0000256" key="10">
    <source>
        <dbReference type="ARBA" id="ARBA00029986"/>
    </source>
</evidence>
<proteinExistence type="inferred from homology"/>
<dbReference type="HAMAP" id="MF_00303">
    <property type="entry name" value="Trigger_factor_Tig"/>
    <property type="match status" value="1"/>
</dbReference>
<dbReference type="InterPro" id="IPR027304">
    <property type="entry name" value="Trigger_fact/SurA_dom_sf"/>
</dbReference>